<name>A0A835UIT8_VANPL</name>
<evidence type="ECO:0000256" key="3">
    <source>
        <dbReference type="ARBA" id="ARBA00047512"/>
    </source>
</evidence>
<evidence type="ECO:0000256" key="2">
    <source>
        <dbReference type="ARBA" id="ARBA00022798"/>
    </source>
</evidence>
<dbReference type="CDD" id="cd08556">
    <property type="entry name" value="GDPD"/>
    <property type="match status" value="1"/>
</dbReference>
<evidence type="ECO:0000256" key="4">
    <source>
        <dbReference type="SAM" id="Phobius"/>
    </source>
</evidence>
<dbReference type="GO" id="GO:0006629">
    <property type="term" value="P:lipid metabolic process"/>
    <property type="evidence" value="ECO:0007669"/>
    <property type="project" value="InterPro"/>
</dbReference>
<dbReference type="Gene3D" id="3.20.20.190">
    <property type="entry name" value="Phosphatidylinositol (PI) phosphodiesterase"/>
    <property type="match status" value="1"/>
</dbReference>
<dbReference type="OrthoDB" id="1058301at2759"/>
<dbReference type="Pfam" id="PF03009">
    <property type="entry name" value="GDPD"/>
    <property type="match status" value="1"/>
</dbReference>
<dbReference type="Proteomes" id="UP000639772">
    <property type="component" value="Chromosome 10"/>
</dbReference>
<gene>
    <name evidence="6" type="ORF">HPP92_018873</name>
</gene>
<keyword evidence="4" id="KW-0812">Transmembrane</keyword>
<dbReference type="InterPro" id="IPR017946">
    <property type="entry name" value="PLC-like_Pdiesterase_TIM-brl"/>
</dbReference>
<accession>A0A835UIT8</accession>
<keyword evidence="4" id="KW-0472">Membrane</keyword>
<sequence>MRYTLAPKQWKQRTSPPHLPLITHSKKKLRLPRIHSKRLLVRLLVIIAFLAFLPFVVFHFRLRWLQKMRMRRCSWLENPPLVCAHGGDSSRSAPNSVDAYRIAIQSEVDCIEIDVSRTSDGTLFALHDRDLQRMSGNDTLKVGFMKSVEIKKLEAGFNGSTGKAPTIHEALKFVSSSVKQVILDVKVGPPLFEEGLAKDVISVVQRSGCSNCLIWAKSDILSLDVMKLTENTKVGYIVMRDPVTGATSNLLRMKNASVVGVYHVLINNSLVQILHGEGKKVYAWTVDDVDSMQKLLFERVDAIVTSYPTLLKKVMQKLEAECREEGFALP</sequence>
<feature type="domain" description="GP-PDE" evidence="5">
    <location>
        <begin position="80"/>
        <end position="315"/>
    </location>
</feature>
<evidence type="ECO:0000259" key="5">
    <source>
        <dbReference type="PROSITE" id="PS51704"/>
    </source>
</evidence>
<keyword evidence="2" id="KW-0319">Glycerol metabolism</keyword>
<dbReference type="GO" id="GO:0006071">
    <property type="term" value="P:glycerol metabolic process"/>
    <property type="evidence" value="ECO:0007669"/>
    <property type="project" value="UniProtKB-KW"/>
</dbReference>
<dbReference type="InterPro" id="IPR044236">
    <property type="entry name" value="GDPD4"/>
</dbReference>
<dbReference type="EMBL" id="JADCNM010000010">
    <property type="protein sequence ID" value="KAG0464709.1"/>
    <property type="molecule type" value="Genomic_DNA"/>
</dbReference>
<comment type="catalytic activity">
    <reaction evidence="3">
        <text>a sn-glycero-3-phosphodiester + H2O = an alcohol + sn-glycerol 3-phosphate + H(+)</text>
        <dbReference type="Rhea" id="RHEA:12969"/>
        <dbReference type="ChEBI" id="CHEBI:15377"/>
        <dbReference type="ChEBI" id="CHEBI:15378"/>
        <dbReference type="ChEBI" id="CHEBI:30879"/>
        <dbReference type="ChEBI" id="CHEBI:57597"/>
        <dbReference type="ChEBI" id="CHEBI:83408"/>
        <dbReference type="EC" id="3.1.4.46"/>
    </reaction>
</comment>
<dbReference type="GO" id="GO:0008889">
    <property type="term" value="F:glycerophosphodiester phosphodiesterase activity"/>
    <property type="evidence" value="ECO:0007669"/>
    <property type="project" value="UniProtKB-EC"/>
</dbReference>
<dbReference type="AlphaFoldDB" id="A0A835UIT8"/>
<comment type="caution">
    <text evidence="6">The sequence shown here is derived from an EMBL/GenBank/DDBJ whole genome shotgun (WGS) entry which is preliminary data.</text>
</comment>
<feature type="transmembrane region" description="Helical" evidence="4">
    <location>
        <begin position="39"/>
        <end position="62"/>
    </location>
</feature>
<dbReference type="InterPro" id="IPR030395">
    <property type="entry name" value="GP_PDE_dom"/>
</dbReference>
<evidence type="ECO:0000313" key="6">
    <source>
        <dbReference type="EMBL" id="KAG0464709.1"/>
    </source>
</evidence>
<dbReference type="EC" id="3.1.4.46" evidence="1"/>
<reference evidence="6 7" key="1">
    <citation type="journal article" date="2020" name="Nat. Food">
        <title>A phased Vanilla planifolia genome enables genetic improvement of flavour and production.</title>
        <authorList>
            <person name="Hasing T."/>
            <person name="Tang H."/>
            <person name="Brym M."/>
            <person name="Khazi F."/>
            <person name="Huang T."/>
            <person name="Chambers A.H."/>
        </authorList>
    </citation>
    <scope>NUCLEOTIDE SEQUENCE [LARGE SCALE GENOMIC DNA]</scope>
    <source>
        <tissue evidence="6">Leaf</tissue>
    </source>
</reference>
<proteinExistence type="predicted"/>
<evidence type="ECO:0000313" key="7">
    <source>
        <dbReference type="Proteomes" id="UP000639772"/>
    </source>
</evidence>
<keyword evidence="4" id="KW-1133">Transmembrane helix</keyword>
<dbReference type="PANTHER" id="PTHR47449">
    <property type="entry name" value="GLYCEROPHOSPHODIESTER PHOSPHODIESTERASE GDPD4"/>
    <property type="match status" value="1"/>
</dbReference>
<dbReference type="SUPFAM" id="SSF51695">
    <property type="entry name" value="PLC-like phosphodiesterases"/>
    <property type="match status" value="1"/>
</dbReference>
<organism evidence="6 7">
    <name type="scientific">Vanilla planifolia</name>
    <name type="common">Vanilla</name>
    <dbReference type="NCBI Taxonomy" id="51239"/>
    <lineage>
        <taxon>Eukaryota</taxon>
        <taxon>Viridiplantae</taxon>
        <taxon>Streptophyta</taxon>
        <taxon>Embryophyta</taxon>
        <taxon>Tracheophyta</taxon>
        <taxon>Spermatophyta</taxon>
        <taxon>Magnoliopsida</taxon>
        <taxon>Liliopsida</taxon>
        <taxon>Asparagales</taxon>
        <taxon>Orchidaceae</taxon>
        <taxon>Vanilloideae</taxon>
        <taxon>Vanilleae</taxon>
        <taxon>Vanilla</taxon>
    </lineage>
</organism>
<dbReference type="PROSITE" id="PS51704">
    <property type="entry name" value="GP_PDE"/>
    <property type="match status" value="1"/>
</dbReference>
<dbReference type="PANTHER" id="PTHR47449:SF2">
    <property type="entry name" value="GLYCEROPHOSPHODIESTER PHOSPHODIESTERASE GDPD4"/>
    <property type="match status" value="1"/>
</dbReference>
<protein>
    <recommendedName>
        <fullName evidence="1">glycerophosphodiester phosphodiesterase</fullName>
        <ecNumber evidence="1">3.1.4.46</ecNumber>
    </recommendedName>
</protein>
<evidence type="ECO:0000256" key="1">
    <source>
        <dbReference type="ARBA" id="ARBA00012247"/>
    </source>
</evidence>